<keyword evidence="3 6" id="KW-0732">Signal</keyword>
<dbReference type="EMBL" id="QZJZ01000003">
    <property type="protein sequence ID" value="RJP62269.1"/>
    <property type="molecule type" value="Genomic_DNA"/>
</dbReference>
<dbReference type="SUPFAM" id="SSF103647">
    <property type="entry name" value="TSP type-3 repeat"/>
    <property type="match status" value="1"/>
</dbReference>
<keyword evidence="4" id="KW-0106">Calcium</keyword>
<dbReference type="GO" id="GO:0005509">
    <property type="term" value="F:calcium ion binding"/>
    <property type="evidence" value="ECO:0007669"/>
    <property type="project" value="InterPro"/>
</dbReference>
<evidence type="ECO:0000256" key="2">
    <source>
        <dbReference type="ARBA" id="ARBA00022525"/>
    </source>
</evidence>
<feature type="region of interest" description="Disordered" evidence="5">
    <location>
        <begin position="2111"/>
        <end position="2237"/>
    </location>
</feature>
<dbReference type="PROSITE" id="PS00018">
    <property type="entry name" value="EF_HAND_1"/>
    <property type="match status" value="1"/>
</dbReference>
<gene>
    <name evidence="7" type="ORF">C4541_00125</name>
</gene>
<dbReference type="PANTHER" id="PTHR37467:SF1">
    <property type="entry name" value="EXPORTED CALCIUM-BINDING GLYCOPROTEIN"/>
    <property type="match status" value="1"/>
</dbReference>
<dbReference type="PANTHER" id="PTHR37467">
    <property type="entry name" value="EXPORTED CALCIUM-BINDING GLYCOPROTEIN-RELATED"/>
    <property type="match status" value="1"/>
</dbReference>
<dbReference type="InterPro" id="IPR028974">
    <property type="entry name" value="TSP_type-3_rpt"/>
</dbReference>
<evidence type="ECO:0000313" key="7">
    <source>
        <dbReference type="EMBL" id="RJP62269.1"/>
    </source>
</evidence>
<comment type="caution">
    <text evidence="7">The sequence shown here is derived from an EMBL/GenBank/DDBJ whole genome shotgun (WGS) entry which is preliminary data.</text>
</comment>
<dbReference type="Proteomes" id="UP000266426">
    <property type="component" value="Unassembled WGS sequence"/>
</dbReference>
<comment type="subcellular location">
    <subcellularLocation>
        <location evidence="1">Secreted</location>
    </subcellularLocation>
</comment>
<dbReference type="Gene3D" id="4.10.1080.10">
    <property type="entry name" value="TSP type-3 repeat"/>
    <property type="match status" value="3"/>
</dbReference>
<proteinExistence type="predicted"/>
<organism evidence="7 8">
    <name type="scientific">Candidatus Auribacter fodinae</name>
    <dbReference type="NCBI Taxonomy" id="2093366"/>
    <lineage>
        <taxon>Bacteria</taxon>
        <taxon>Pseudomonadati</taxon>
        <taxon>Candidatus Auribacterota</taxon>
        <taxon>Candidatus Auribacteria</taxon>
        <taxon>Candidatus Auribacterales</taxon>
        <taxon>Candidatus Auribacteraceae</taxon>
        <taxon>Candidatus Auribacter</taxon>
    </lineage>
</organism>
<dbReference type="InterPro" id="IPR053180">
    <property type="entry name" value="Ca-binding_acidic-repeat"/>
</dbReference>
<dbReference type="Pfam" id="PF18884">
    <property type="entry name" value="TSP3_bac"/>
    <property type="match status" value="13"/>
</dbReference>
<dbReference type="InterPro" id="IPR059100">
    <property type="entry name" value="TSP3_bac"/>
</dbReference>
<keyword evidence="2" id="KW-0964">Secreted</keyword>
<evidence type="ECO:0000256" key="1">
    <source>
        <dbReference type="ARBA" id="ARBA00004613"/>
    </source>
</evidence>
<feature type="signal peptide" evidence="6">
    <location>
        <begin position="1"/>
        <end position="22"/>
    </location>
</feature>
<sequence length="2371" mass="259525">MLKKYFLVWLIGSVALISTAYALTDTDSDGMPDDWENLYGLNPSVNDASGDLDNDGMTNIAEYDTGTIPADNDTDDDLIIDGDEYTPGLSDSFETASFSRLNWEFSGNANWQICTDSIYEGQYAACSPPLENNQSSTLKITFTVDKISLLTVKFRVSSEDGFDKLRIDIDSTAFNDYSGDLQWQEYKKAISSGTHTVKFIYTKDPTNSWYEDKAWIDNFVVNAGDSKYGTHPLNPDTDNDGLLDGVEVFQYECDPLVVDTDNDTLGDGTEVLTYGTDPTLQDTDNDGYYDNEELFNVFTDPLNPDSDNDGLKDGAELIHGTSPLAFDTDNDGMDDGWEIFYGFEPLVNDRDNDGDNDGLVNGDEYTLFTNPVSNDTDSDGLKDGEEVHTYFTNPLTADTDGDGMIDGWEVYFNLDPLADSAGGDPDNDGLDNYSEFLLDTAPDTVDSDNDGISDIDETLHVIDIEFPLNQITDEVQVRPSVARIGNQYLVTWQKYELAETDNDTYDVAARLFNAEGDPVTDEFVVNNYTTLSQWLPVAASAGGRYLVVWHSENQDGSEHGVYARLINSDGTPFANEFRCNIYTTSNQSYPAAASNGSVFLVAWSSGGQDGSQYGVFGRFVNPSGVLSEEIQINTYTADWQYIPAIASNGSSFLVTWQSYGQDGFEHGIYGQLFNSSGHKSGSEFKISSATGYNQMNPSVCAAGSDYLVTWESVGQDTDGYGIFAQRVSSAGVLLGSEFQVNTLIEDNQEGAVAGFDGTHYLVVWSSVNALSDANINIQGQLFDASGNKVGKEFLLNSAATGYNSSPSLSFNGTNYFIVWESNTYETDDFDIHATFATLYSGYGTSPVTSDTDYDGLKDGDELNIHNTDPLKADSDDDGMPDGWEINNGFNPLAADTTHDNDGDGLTSLEEYWLGTSPFSTDSDNDGLTDGDETMIVASQEKKVNSFTPRDQSMPVIAYGNSSFMVTWTSDKHDGDNDGINGRIIDSNYQPSGAEFQVNTYTTGNQEVSAVASNGSNYLVTWMSAAQDGSETGVYGRYYTDSGSPVTSEFRINSYTEDEQGYPSISSAGNIFLVCWDGYNPFSEYDIYSKQSTLNGSTAQLANTVLSNQYYYSALGSTTAGTSSNNLTKDYMFTTPYYTANYSGTVDSIYFYGAIYGKLQIAIYEADTNNVPTLLRGITEEYNTGSLGWHQFFLQQTVVLENNKNYFIALLSDSSTTTFRYKSGNGFIGQRLYSAGFPEISPTVSAWPAEISAFAMYAVAERPDNSHMDGWFLLDTSISKAACSFSALDTGPLAKVRLRLKKTGTPAGGSVWVSIYTNSSNKPGSLIGAVSSTVDVSQISSDQYGSNADFYFGSSVSLTAGQTYWIVLEGNYARSAGTGISWGYDNDYTTSPVGANASTHNGTAWSAQNKSLLYASWVRQIGAEELFVNHYTSGWQYSPVVESNGSSYLMTWHSYGQDGAEDGIYAYIIDSNGLKTGAEFQVNSSTTASQRDMQAASDGSNYFIVWEDNAGDGDSRAIKGRLFTETGTPLTDEFRVNSFTQGDQFDPAVACSGTYYLVVWASTFNLDTGSNIHGQFYDLTGQKFGSEFIVNSLKSGTHALPDITSDGSEFVVTWQGTNLISNAYDIFYTHIRLRPNAYGTNPANEDSDGDELSDADEIQVYFTNPLRVDSDSDGIDDHWELNYGLDPLTYSANDDLDNDGYNNYEEYLFLTNPINNDSDNDGLTDQQEAKEVRINVYTTSSQLYPSVASDGSNYFITWTSTAQDTNSEGVYARLMDNDGDTIRTEFQINTYTTGVQVFSEAASSGSSYMAVWQSTGQDGDEDGVFGQMFDLSGNPINTEFAVNTYTNGSQNYPALASNGTNYFVVWASSPQDGSNAGVAGRFFALDGTPAGNDFIINTYTISAQYTPSVATDGSTYLVAWTSAEQDGSSFGVYGRLYSSAGTPLTAEMRINATTSEVQYVPLVSSNGDNYLVVWQQWDTLQTKGSIQARLLNSDGSFGSGEIQINTYTISSSSNCTVSSDGNGYLVAWQIYTSNGDQDVIARFLDNDGTPASSEFRLHFIRLLNQRYPSLASNGSTYYAAWNSRYQDNSGYSVHGMYIYQYENELRTDPLIADTDNDGLIDSAEPAYGTRPNNPDTDNDGMPDGWEASMGLDPLSNDSAGDKDNDGVSNKNEYLHGIHANNTDSDNDGLNDGLEIQQGYNPASSDSDNDTLPDGWEVNYNMNPLSDNRYDDNDNDGLSNEKEFLNNTNPLYQDTDGDSQDDMFEVIAGTEPDDETDYFSQEVTTDAAGSAIVRFPCEEGRVYRIFYTDNLSTASRQFGADISTGSPGMYDFIDNGYDFENNGSFEESNDIIPSNDNRVTSRFYIIYISDPAF</sequence>
<dbReference type="InterPro" id="IPR018247">
    <property type="entry name" value="EF_Hand_1_Ca_BS"/>
</dbReference>
<accession>A0A3A4RK19</accession>
<reference evidence="7 8" key="1">
    <citation type="journal article" date="2017" name="ISME J.">
        <title>Energy and carbon metabolisms in a deep terrestrial subsurface fluid microbial community.</title>
        <authorList>
            <person name="Momper L."/>
            <person name="Jungbluth S.P."/>
            <person name="Lee M.D."/>
            <person name="Amend J.P."/>
        </authorList>
    </citation>
    <scope>NUCLEOTIDE SEQUENCE [LARGE SCALE GENOMIC DNA]</scope>
    <source>
        <strain evidence="7">SURF_26</strain>
    </source>
</reference>
<evidence type="ECO:0000256" key="3">
    <source>
        <dbReference type="ARBA" id="ARBA00022729"/>
    </source>
</evidence>
<evidence type="ECO:0000256" key="4">
    <source>
        <dbReference type="ARBA" id="ARBA00022837"/>
    </source>
</evidence>
<name>A0A3A4RK19_9BACT</name>
<evidence type="ECO:0000256" key="5">
    <source>
        <dbReference type="SAM" id="MobiDB-lite"/>
    </source>
</evidence>
<evidence type="ECO:0000256" key="6">
    <source>
        <dbReference type="SAM" id="SignalP"/>
    </source>
</evidence>
<evidence type="ECO:0000313" key="8">
    <source>
        <dbReference type="Proteomes" id="UP000266426"/>
    </source>
</evidence>
<protein>
    <submittedName>
        <fullName evidence="7">Uncharacterized protein</fullName>
    </submittedName>
</protein>
<dbReference type="NCBIfam" id="NF041539">
    <property type="entry name" value="choice_anch_R"/>
    <property type="match status" value="1"/>
</dbReference>
<feature type="chain" id="PRO_5017454429" evidence="6">
    <location>
        <begin position="23"/>
        <end position="2371"/>
    </location>
</feature>